<evidence type="ECO:0008006" key="14">
    <source>
        <dbReference type="Google" id="ProtNLM"/>
    </source>
</evidence>
<keyword evidence="8" id="KW-0496">Mitochondrion</keyword>
<evidence type="ECO:0000256" key="8">
    <source>
        <dbReference type="ARBA" id="ARBA00023128"/>
    </source>
</evidence>
<reference evidence="12 13" key="1">
    <citation type="journal article" date="2010" name="Nat. Biotechnol.">
        <title>Genome sequence of the model mushroom Schizophyllum commune.</title>
        <authorList>
            <person name="Ohm R.A."/>
            <person name="de Jong J.F."/>
            <person name="Lugones L.G."/>
            <person name="Aerts A."/>
            <person name="Kothe E."/>
            <person name="Stajich J.E."/>
            <person name="de Vries R.P."/>
            <person name="Record E."/>
            <person name="Levasseur A."/>
            <person name="Baker S.E."/>
            <person name="Bartholomew K.A."/>
            <person name="Coutinho P.M."/>
            <person name="Erdmann S."/>
            <person name="Fowler T.J."/>
            <person name="Gathman A.C."/>
            <person name="Lombard V."/>
            <person name="Henrissat B."/>
            <person name="Knabe N."/>
            <person name="Kuees U."/>
            <person name="Lilly W.W."/>
            <person name="Lindquist E."/>
            <person name="Lucas S."/>
            <person name="Magnuson J.K."/>
            <person name="Piumi F."/>
            <person name="Raudaskoski M."/>
            <person name="Salamov A."/>
            <person name="Schmutz J."/>
            <person name="Schwarze F.W.M.R."/>
            <person name="vanKuyk P.A."/>
            <person name="Horton J.S."/>
            <person name="Grigoriev I.V."/>
            <person name="Woesten H.A.B."/>
        </authorList>
    </citation>
    <scope>NUCLEOTIDE SEQUENCE [LARGE SCALE GENOMIC DNA]</scope>
    <source>
        <strain evidence="13">H4-8 / FGSC 9210</strain>
    </source>
</reference>
<evidence type="ECO:0000256" key="1">
    <source>
        <dbReference type="ARBA" id="ARBA00004448"/>
    </source>
</evidence>
<dbReference type="GO" id="GO:0005743">
    <property type="term" value="C:mitochondrial inner membrane"/>
    <property type="evidence" value="ECO:0007669"/>
    <property type="project" value="UniProtKB-SubCell"/>
</dbReference>
<comment type="similarity">
    <text evidence="2 11">Belongs to the mitochondrial carrier (TC 2.A.29) family.</text>
</comment>
<evidence type="ECO:0000256" key="10">
    <source>
        <dbReference type="PROSITE-ProRule" id="PRU00282"/>
    </source>
</evidence>
<evidence type="ECO:0000256" key="3">
    <source>
        <dbReference type="ARBA" id="ARBA00022448"/>
    </source>
</evidence>
<evidence type="ECO:0000256" key="4">
    <source>
        <dbReference type="ARBA" id="ARBA00022692"/>
    </source>
</evidence>
<protein>
    <recommendedName>
        <fullName evidence="14">S-adenosylmethionine transporter</fullName>
    </recommendedName>
</protein>
<dbReference type="OMA" id="IGPRTMW"/>
<sequence length="274" mass="29273">MSSEHKPPSFVQALCAGGMAGTSVDILFFPLDTLKTRLQAPQGFVKAGGFHGVYKGLGSVVVGSAPGAALFFSTYEFMKHNLPFPDHLAPLAHMVSASVGETAACLVRVPVEVIKTRTQTMTFGPEGKSSFGALKLTLQHEGARGLFRGFGTTLVRDIPFTALQFPMYEFFKRTAAKALGQERLPAYEAALCGSVAGGISAALTTPLDVLKTRTMLDTRVGKEHLPSLTQRARSIIAQEGVKALFSGIVPRTMWISAGGAVFLGVYEWGIQHIV</sequence>
<dbReference type="AlphaFoldDB" id="D8PSY4"/>
<keyword evidence="3 11" id="KW-0813">Transport</keyword>
<evidence type="ECO:0000256" key="6">
    <source>
        <dbReference type="ARBA" id="ARBA00022792"/>
    </source>
</evidence>
<dbReference type="SUPFAM" id="SSF103506">
    <property type="entry name" value="Mitochondrial carrier"/>
    <property type="match status" value="1"/>
</dbReference>
<dbReference type="FunCoup" id="D8PSY4">
    <property type="interactions" value="290"/>
</dbReference>
<proteinExistence type="inferred from homology"/>
<dbReference type="eggNOG" id="KOG0768">
    <property type="taxonomic scope" value="Eukaryota"/>
</dbReference>
<feature type="repeat" description="Solcar" evidence="10">
    <location>
        <begin position="8"/>
        <end position="81"/>
    </location>
</feature>
<dbReference type="GeneID" id="9594500"/>
<dbReference type="EMBL" id="GL377303">
    <property type="protein sequence ID" value="EFJ01221.1"/>
    <property type="molecule type" value="Genomic_DNA"/>
</dbReference>
<evidence type="ECO:0000313" key="13">
    <source>
        <dbReference type="Proteomes" id="UP000007431"/>
    </source>
</evidence>
<organism evidence="13">
    <name type="scientific">Schizophyllum commune (strain H4-8 / FGSC 9210)</name>
    <name type="common">Split gill fungus</name>
    <dbReference type="NCBI Taxonomy" id="578458"/>
    <lineage>
        <taxon>Eukaryota</taxon>
        <taxon>Fungi</taxon>
        <taxon>Dikarya</taxon>
        <taxon>Basidiomycota</taxon>
        <taxon>Agaricomycotina</taxon>
        <taxon>Agaricomycetes</taxon>
        <taxon>Agaricomycetidae</taxon>
        <taxon>Agaricales</taxon>
        <taxon>Schizophyllaceae</taxon>
        <taxon>Schizophyllum</taxon>
    </lineage>
</organism>
<comment type="subcellular location">
    <subcellularLocation>
        <location evidence="1">Mitochondrion inner membrane</location>
        <topology evidence="1">Multi-pass membrane protein</topology>
    </subcellularLocation>
</comment>
<dbReference type="InterPro" id="IPR023395">
    <property type="entry name" value="MCP_dom_sf"/>
</dbReference>
<accession>D8PSY4</accession>
<dbReference type="Pfam" id="PF00153">
    <property type="entry name" value="Mito_carr"/>
    <property type="match status" value="3"/>
</dbReference>
<dbReference type="VEuPathDB" id="FungiDB:SCHCODRAFT_02605313"/>
<keyword evidence="5" id="KW-0677">Repeat</keyword>
<dbReference type="Proteomes" id="UP000007431">
    <property type="component" value="Unassembled WGS sequence"/>
</dbReference>
<name>D8PSY4_SCHCM</name>
<keyword evidence="9 10" id="KW-0472">Membrane</keyword>
<evidence type="ECO:0000256" key="2">
    <source>
        <dbReference type="ARBA" id="ARBA00006375"/>
    </source>
</evidence>
<keyword evidence="4 10" id="KW-0812">Transmembrane</keyword>
<evidence type="ECO:0000256" key="9">
    <source>
        <dbReference type="ARBA" id="ARBA00023136"/>
    </source>
</evidence>
<keyword evidence="7" id="KW-1133">Transmembrane helix</keyword>
<evidence type="ECO:0000313" key="12">
    <source>
        <dbReference type="EMBL" id="EFJ01221.1"/>
    </source>
</evidence>
<gene>
    <name evidence="12" type="ORF">SCHCODRAFT_256206</name>
</gene>
<evidence type="ECO:0000256" key="11">
    <source>
        <dbReference type="RuleBase" id="RU000488"/>
    </source>
</evidence>
<dbReference type="RefSeq" id="XP_003036123.1">
    <property type="nucleotide sequence ID" value="XM_003036077.1"/>
</dbReference>
<feature type="repeat" description="Solcar" evidence="10">
    <location>
        <begin position="184"/>
        <end position="272"/>
    </location>
</feature>
<dbReference type="FunFam" id="1.50.40.10:FF:000018">
    <property type="entry name" value="S-adenosylmethionine mitochondrial carrier protein-like"/>
    <property type="match status" value="1"/>
</dbReference>
<dbReference type="KEGG" id="scm:SCHCO_02605313"/>
<dbReference type="InParanoid" id="D8PSY4"/>
<dbReference type="Gene3D" id="1.50.40.10">
    <property type="entry name" value="Mitochondrial carrier domain"/>
    <property type="match status" value="2"/>
</dbReference>
<dbReference type="PANTHER" id="PTHR45667">
    <property type="entry name" value="S-ADENOSYLMETHIONINE MITOCHONDRIAL CARRIER PROTEIN"/>
    <property type="match status" value="1"/>
</dbReference>
<evidence type="ECO:0000256" key="5">
    <source>
        <dbReference type="ARBA" id="ARBA00022737"/>
    </source>
</evidence>
<dbReference type="PROSITE" id="PS50920">
    <property type="entry name" value="SOLCAR"/>
    <property type="match status" value="3"/>
</dbReference>
<dbReference type="GO" id="GO:0000095">
    <property type="term" value="F:S-adenosyl-L-methionine transmembrane transporter activity"/>
    <property type="evidence" value="ECO:0007669"/>
    <property type="project" value="EnsemblFungi"/>
</dbReference>
<feature type="repeat" description="Solcar" evidence="10">
    <location>
        <begin position="88"/>
        <end position="174"/>
    </location>
</feature>
<dbReference type="InterPro" id="IPR018108">
    <property type="entry name" value="MCP_transmembrane"/>
</dbReference>
<keyword evidence="6" id="KW-0999">Mitochondrion inner membrane</keyword>
<keyword evidence="13" id="KW-1185">Reference proteome</keyword>
<evidence type="ECO:0000256" key="7">
    <source>
        <dbReference type="ARBA" id="ARBA00022989"/>
    </source>
</evidence>
<dbReference type="OrthoDB" id="415315at2759"/>
<dbReference type="STRING" id="578458.D8PSY4"/>
<dbReference type="HOGENOM" id="CLU_015166_3_0_1"/>